<gene>
    <name evidence="1" type="ORF">CODIS_31750</name>
</gene>
<keyword evidence="2" id="KW-1185">Reference proteome</keyword>
<evidence type="ECO:0000313" key="2">
    <source>
        <dbReference type="Proteomes" id="UP000094769"/>
    </source>
</evidence>
<name>A0A7Z0VJ30_9GAMM</name>
<evidence type="ECO:0000313" key="1">
    <source>
        <dbReference type="EMBL" id="ODJ86535.1"/>
    </source>
</evidence>
<evidence type="ECO:0008006" key="3">
    <source>
        <dbReference type="Google" id="ProtNLM"/>
    </source>
</evidence>
<organism evidence="1 2">
    <name type="scientific">Candidatus Thiodiazotropha endolucinida</name>
    <dbReference type="NCBI Taxonomy" id="1655433"/>
    <lineage>
        <taxon>Bacteria</taxon>
        <taxon>Pseudomonadati</taxon>
        <taxon>Pseudomonadota</taxon>
        <taxon>Gammaproteobacteria</taxon>
        <taxon>Chromatiales</taxon>
        <taxon>Sedimenticolaceae</taxon>
        <taxon>Candidatus Thiodiazotropha</taxon>
    </lineage>
</organism>
<comment type="caution">
    <text evidence="1">The sequence shown here is derived from an EMBL/GenBank/DDBJ whole genome shotgun (WGS) entry which is preliminary data.</text>
</comment>
<sequence length="85" mass="9048">MPTYDYYCDANGEKVEVFHPMNELISNWGELCSKVNRPLGDTAGNEPVRRLISSAAVISSTSLVDSEPACQTGGCCPGGSCGFNE</sequence>
<dbReference type="EMBL" id="MARB01000020">
    <property type="protein sequence ID" value="ODJ86535.1"/>
    <property type="molecule type" value="Genomic_DNA"/>
</dbReference>
<proteinExistence type="predicted"/>
<dbReference type="Proteomes" id="UP000094769">
    <property type="component" value="Unassembled WGS sequence"/>
</dbReference>
<protein>
    <recommendedName>
        <fullName evidence="3">Zinc ribbon domain-containing protein</fullName>
    </recommendedName>
</protein>
<accession>A0A7Z0VJ30</accession>
<reference evidence="1 2" key="1">
    <citation type="submission" date="2016-06" db="EMBL/GenBank/DDBJ databases">
        <title>Genome sequence of endosymbiont of Candidatus Endolucinida thiodiazotropha.</title>
        <authorList>
            <person name="Poehlein A."/>
            <person name="Koenig S."/>
            <person name="Heiden S.E."/>
            <person name="Thuermer A."/>
            <person name="Voget S."/>
            <person name="Daniel R."/>
            <person name="Markert S."/>
            <person name="Gros O."/>
            <person name="Schweder T."/>
        </authorList>
    </citation>
    <scope>NUCLEOTIDE SEQUENCE [LARGE SCALE GENOMIC DNA]</scope>
    <source>
        <strain evidence="1 2">COS</strain>
    </source>
</reference>
<dbReference type="AlphaFoldDB" id="A0A7Z0VJ30"/>